<comment type="catalytic activity">
    <reaction evidence="5">
        <text>a sn-glycero-3-phosphodiester + H2O = an alcohol + sn-glycerol 3-phosphate + H(+)</text>
        <dbReference type="Rhea" id="RHEA:12969"/>
        <dbReference type="ChEBI" id="CHEBI:15377"/>
        <dbReference type="ChEBI" id="CHEBI:15378"/>
        <dbReference type="ChEBI" id="CHEBI:30879"/>
        <dbReference type="ChEBI" id="CHEBI:57597"/>
        <dbReference type="ChEBI" id="CHEBI:83408"/>
        <dbReference type="EC" id="3.1.4.46"/>
    </reaction>
</comment>
<dbReference type="SUPFAM" id="SSF51695">
    <property type="entry name" value="PLC-like phosphodiesterases"/>
    <property type="match status" value="1"/>
</dbReference>
<dbReference type="Gene3D" id="3.20.20.190">
    <property type="entry name" value="Phosphatidylinositol (PI) phosphodiesterase"/>
    <property type="match status" value="1"/>
</dbReference>
<dbReference type="FunFam" id="3.20.20.190:FF:000034">
    <property type="entry name" value="Glycerophosphodiester phosphodiesterase GDPD2"/>
    <property type="match status" value="1"/>
</dbReference>
<dbReference type="InterPro" id="IPR017946">
    <property type="entry name" value="PLC-like_Pdiesterase_TIM-brl"/>
</dbReference>
<feature type="domain" description="GP-PDE" evidence="7">
    <location>
        <begin position="50"/>
        <end position="337"/>
    </location>
</feature>
<reference evidence="8" key="1">
    <citation type="submission" date="2018-02" db="EMBL/GenBank/DDBJ databases">
        <authorList>
            <person name="Cohen D.B."/>
            <person name="Kent A.D."/>
        </authorList>
    </citation>
    <scope>NUCLEOTIDE SEQUENCE</scope>
</reference>
<sequence>MALKAVHVSDVPNLDQVPENATLALCSTRFFKGVNDDGDEVKCGYKFPKFVVMGHRGSGMNMLESSDPRMKTIKENSILSFNAAAKFPIDFIEFDVQVTKDDCPVIFHDNFILTEDKGAIVEKRVTDLTLAEFLSYGPQKEPKNGSLSLEKLKVGESLSGGLIKDDPLCTLREVFEKVEHYVGFNIELKFDDQIVYTEVDLTHVFQAILKVVNDYAKDRPIIFSSFQPDAAQLIRKLQTTYPVFFLTNGGSEIYMDVRRNSLEEAIRVCLTGNLQGIVSEVRAVFRNPGAVTRIKESKLCLMTFGQLNNVPQVVCMQHLMGVEGVIVDLVKEISEAISEYMKPAKDGEEDSSFVEEAEMQHGKSPFGWAWETKASPGLEKQRPDNLRRTTDVHHIRGALNRAVQALITPVQLRPRDARPVTVQTKSLNAQGDSRCCALRQHHINHSKTNVVPSQGQEELLEWEDEVDSLNQHAAKRSDPRGPLQVESNRLLLVVGMRDEGGEGQTRQSDGGLKGKVPTIVDNLVHRRDSPFK</sequence>
<dbReference type="InterPro" id="IPR051578">
    <property type="entry name" value="GDPD"/>
</dbReference>
<dbReference type="EMBL" id="OIVN01004779">
    <property type="protein sequence ID" value="SPD19191.1"/>
    <property type="molecule type" value="Genomic_DNA"/>
</dbReference>
<keyword evidence="3" id="KW-0319">Glycerol metabolism</keyword>
<evidence type="ECO:0000256" key="1">
    <source>
        <dbReference type="ARBA" id="ARBA00007277"/>
    </source>
</evidence>
<feature type="region of interest" description="Disordered" evidence="6">
    <location>
        <begin position="497"/>
        <end position="518"/>
    </location>
</feature>
<name>A0A2N9I5T6_FAGSY</name>
<dbReference type="AlphaFoldDB" id="A0A2N9I5T6"/>
<evidence type="ECO:0000256" key="4">
    <source>
        <dbReference type="ARBA" id="ARBA00022801"/>
    </source>
</evidence>
<dbReference type="PANTHER" id="PTHR22958:SF34">
    <property type="entry name" value="GLYCEROPHOSPHODIESTER PHOSPHODIESTERASE GDPD3"/>
    <property type="match status" value="1"/>
</dbReference>
<gene>
    <name evidence="8" type="ORF">FSB_LOCUS47073</name>
</gene>
<organism evidence="8">
    <name type="scientific">Fagus sylvatica</name>
    <name type="common">Beechnut</name>
    <dbReference type="NCBI Taxonomy" id="28930"/>
    <lineage>
        <taxon>Eukaryota</taxon>
        <taxon>Viridiplantae</taxon>
        <taxon>Streptophyta</taxon>
        <taxon>Embryophyta</taxon>
        <taxon>Tracheophyta</taxon>
        <taxon>Spermatophyta</taxon>
        <taxon>Magnoliopsida</taxon>
        <taxon>eudicotyledons</taxon>
        <taxon>Gunneridae</taxon>
        <taxon>Pentapetalae</taxon>
        <taxon>rosids</taxon>
        <taxon>fabids</taxon>
        <taxon>Fagales</taxon>
        <taxon>Fagaceae</taxon>
        <taxon>Fagus</taxon>
    </lineage>
</organism>
<dbReference type="GO" id="GO:0006071">
    <property type="term" value="P:glycerol metabolic process"/>
    <property type="evidence" value="ECO:0007669"/>
    <property type="project" value="UniProtKB-KW"/>
</dbReference>
<comment type="similarity">
    <text evidence="1">Belongs to the glycerophosphoryl diester phosphodiesterase family.</text>
</comment>
<dbReference type="PROSITE" id="PS51704">
    <property type="entry name" value="GP_PDE"/>
    <property type="match status" value="1"/>
</dbReference>
<evidence type="ECO:0000259" key="7">
    <source>
        <dbReference type="PROSITE" id="PS51704"/>
    </source>
</evidence>
<evidence type="ECO:0000256" key="6">
    <source>
        <dbReference type="SAM" id="MobiDB-lite"/>
    </source>
</evidence>
<dbReference type="PANTHER" id="PTHR22958">
    <property type="entry name" value="GLYCEROPHOSPHORYL DIESTER PHOSPHODIESTERASE"/>
    <property type="match status" value="1"/>
</dbReference>
<keyword evidence="4" id="KW-0378">Hydrolase</keyword>
<dbReference type="GO" id="GO:0046475">
    <property type="term" value="P:glycerophospholipid catabolic process"/>
    <property type="evidence" value="ECO:0007669"/>
    <property type="project" value="TreeGrafter"/>
</dbReference>
<evidence type="ECO:0000313" key="8">
    <source>
        <dbReference type="EMBL" id="SPD19191.1"/>
    </source>
</evidence>
<proteinExistence type="inferred from homology"/>
<protein>
    <recommendedName>
        <fullName evidence="2">glycerophosphodiester phosphodiesterase</fullName>
        <ecNumber evidence="2">3.1.4.46</ecNumber>
    </recommendedName>
</protein>
<dbReference type="Pfam" id="PF03009">
    <property type="entry name" value="GDPD"/>
    <property type="match status" value="1"/>
</dbReference>
<evidence type="ECO:0000256" key="3">
    <source>
        <dbReference type="ARBA" id="ARBA00022798"/>
    </source>
</evidence>
<dbReference type="GO" id="GO:0008889">
    <property type="term" value="F:glycerophosphodiester phosphodiesterase activity"/>
    <property type="evidence" value="ECO:0007669"/>
    <property type="project" value="UniProtKB-EC"/>
</dbReference>
<dbReference type="InterPro" id="IPR030395">
    <property type="entry name" value="GP_PDE_dom"/>
</dbReference>
<accession>A0A2N9I5T6</accession>
<dbReference type="EC" id="3.1.4.46" evidence="2"/>
<evidence type="ECO:0000256" key="5">
    <source>
        <dbReference type="ARBA" id="ARBA00047512"/>
    </source>
</evidence>
<evidence type="ECO:0000256" key="2">
    <source>
        <dbReference type="ARBA" id="ARBA00012247"/>
    </source>
</evidence>